<evidence type="ECO:0000313" key="3">
    <source>
        <dbReference type="EnsemblMetazoa" id="GMOY010797-PA"/>
    </source>
</evidence>
<dbReference type="GO" id="GO:0034453">
    <property type="term" value="P:microtubule anchoring"/>
    <property type="evidence" value="ECO:0007669"/>
    <property type="project" value="InterPro"/>
</dbReference>
<evidence type="ECO:0008006" key="5">
    <source>
        <dbReference type="Google" id="ProtNLM"/>
    </source>
</evidence>
<feature type="region of interest" description="Disordered" evidence="2">
    <location>
        <begin position="1747"/>
        <end position="1767"/>
    </location>
</feature>
<protein>
    <recommendedName>
        <fullName evidence="5">CAP-Gly domain-containing protein</fullName>
    </recommendedName>
</protein>
<accession>A0A1B0GBW6</accession>
<feature type="region of interest" description="Disordered" evidence="2">
    <location>
        <begin position="985"/>
        <end position="1036"/>
    </location>
</feature>
<evidence type="ECO:0000256" key="2">
    <source>
        <dbReference type="SAM" id="MobiDB-lite"/>
    </source>
</evidence>
<feature type="coiled-coil region" evidence="1">
    <location>
        <begin position="1503"/>
        <end position="1551"/>
    </location>
</feature>
<keyword evidence="1" id="KW-0175">Coiled coil</keyword>
<reference evidence="3" key="1">
    <citation type="submission" date="2020-05" db="UniProtKB">
        <authorList>
            <consortium name="EnsemblMetazoa"/>
        </authorList>
    </citation>
    <scope>IDENTIFICATION</scope>
    <source>
        <strain evidence="3">Yale</strain>
    </source>
</reference>
<feature type="compositionally biased region" description="Polar residues" evidence="2">
    <location>
        <begin position="1057"/>
        <end position="1068"/>
    </location>
</feature>
<dbReference type="VEuPathDB" id="VectorBase:GMOY010797"/>
<feature type="region of interest" description="Disordered" evidence="2">
    <location>
        <begin position="209"/>
        <end position="283"/>
    </location>
</feature>
<dbReference type="InterPro" id="IPR028750">
    <property type="entry name" value="CEP350/CC187"/>
</dbReference>
<dbReference type="STRING" id="37546.A0A1B0GBW6"/>
<dbReference type="GO" id="GO:0005813">
    <property type="term" value="C:centrosome"/>
    <property type="evidence" value="ECO:0007669"/>
    <property type="project" value="InterPro"/>
</dbReference>
<feature type="region of interest" description="Disordered" evidence="2">
    <location>
        <begin position="1571"/>
        <end position="1593"/>
    </location>
</feature>
<evidence type="ECO:0000313" key="4">
    <source>
        <dbReference type="Proteomes" id="UP000092444"/>
    </source>
</evidence>
<dbReference type="PANTHER" id="PTHR13958">
    <property type="entry name" value="CENTROSOME-ASSOCIATED PROTEIN 350"/>
    <property type="match status" value="1"/>
</dbReference>
<feature type="compositionally biased region" description="Polar residues" evidence="2">
    <location>
        <begin position="1021"/>
        <end position="1030"/>
    </location>
</feature>
<dbReference type="EMBL" id="CCAG010005898">
    <property type="status" value="NOT_ANNOTATED_CDS"/>
    <property type="molecule type" value="Genomic_DNA"/>
</dbReference>
<proteinExistence type="predicted"/>
<feature type="compositionally biased region" description="Polar residues" evidence="2">
    <location>
        <begin position="1850"/>
        <end position="1879"/>
    </location>
</feature>
<evidence type="ECO:0000256" key="1">
    <source>
        <dbReference type="SAM" id="Coils"/>
    </source>
</evidence>
<feature type="region of interest" description="Disordered" evidence="2">
    <location>
        <begin position="1709"/>
        <end position="1734"/>
    </location>
</feature>
<feature type="compositionally biased region" description="Polar residues" evidence="2">
    <location>
        <begin position="1720"/>
        <end position="1731"/>
    </location>
</feature>
<feature type="compositionally biased region" description="Low complexity" evidence="2">
    <location>
        <begin position="1758"/>
        <end position="1767"/>
    </location>
</feature>
<organism evidence="3 4">
    <name type="scientific">Glossina morsitans morsitans</name>
    <name type="common">Savannah tsetse fly</name>
    <dbReference type="NCBI Taxonomy" id="37546"/>
    <lineage>
        <taxon>Eukaryota</taxon>
        <taxon>Metazoa</taxon>
        <taxon>Ecdysozoa</taxon>
        <taxon>Arthropoda</taxon>
        <taxon>Hexapoda</taxon>
        <taxon>Insecta</taxon>
        <taxon>Pterygota</taxon>
        <taxon>Neoptera</taxon>
        <taxon>Endopterygota</taxon>
        <taxon>Diptera</taxon>
        <taxon>Brachycera</taxon>
        <taxon>Muscomorpha</taxon>
        <taxon>Hippoboscoidea</taxon>
        <taxon>Glossinidae</taxon>
        <taxon>Glossina</taxon>
    </lineage>
</organism>
<name>A0A1B0GBW6_GLOMM</name>
<dbReference type="EnsemblMetazoa" id="GMOY010797-RA">
    <property type="protein sequence ID" value="GMOY010797-PA"/>
    <property type="gene ID" value="GMOY010797"/>
</dbReference>
<feature type="region of interest" description="Disordered" evidence="2">
    <location>
        <begin position="2117"/>
        <end position="2154"/>
    </location>
</feature>
<feature type="compositionally biased region" description="Polar residues" evidence="2">
    <location>
        <begin position="1136"/>
        <end position="1154"/>
    </location>
</feature>
<sequence length="2530" mass="287145">MTQREPNGRQKQSMHWFKETTTTVGQNAQTAKQEELRTLTRRTLTTRQTETTSTNNGTFERSTSQFQTNIKKVSGIPDSHLICSPPGIKTHIARISYECGPSTQRTKTDKSAKDIPPPKQSVSALVYSCQQSERVSKLQEKFIDKKEKRDRELKEMQKNLYDVNHKNIKAVETITAEIEAKEENNMNETKTVTYRRSQTDLEEAKIKSAEAYSSVHQSRKDIPHEQTDKVRSKLAQQSTTRERTKKTPRNPEGTHRLAAGQKPKYKLHSQLKQEKTDKDKSAKEEIKKRLEELRKNTKKLVNKNLEKKKLKAEHTNESAEKKEEQYGETEQKAERENEFLNSHEAPQSLDCNTKQQNKIAKGHITDRPRLLKRSQLISRSALSLHTNIIWASPKVKSNPLNEEGKRIGLLRKPDNSGENSPNELRGLGFEKENIALEAITPKLSTLTEKTERKFDNEKKKKAIEIETFDKEESKEPRLKKTIEEKLLKPLDGLLGLENNNEQNEGEFRQVSKAKIEENIGFIGESKKQTKLHDLPYWLKPSTAQVYPYNFILAVRRKLEAITQTPNNQKQQKRKGFRTLENEYISPEEDFECEAAATRFSLTKPQMFEETVTSKSRSNTENFEFKFPGEQKNQNNGNAEISERVEKFLVKLKRPLKCTNDSNPKIVKLTSAEKLKRQKIKVSKSSNKFQEPLMKPTKCTLDLSPEITKLTFPQEVKVENPEFDTNLKNSFQVPFTENLNSNSSETITNLSSISMQLPLTNTVSEVSSFEIESKTTFIKEQENAKESGPKLASVSPLSVERIGFLKIQRTENKNMDKEFSQLLEDFNRSLTQVIQVNEQLKFTLDKSQQLLSPRNNKQYTIEYSSDFEPATESSEDSAKSEKCQVKKLEQTLKYHKGCLFVTSPKKMSFPQKSQSCFTSPTNANKPLEEEEQKFVPAVDVGAALKNLSNSSAILTLKDDEGVLENSNSMEFGKRLEFMERMKTDLTLTVKESQERRRRVTHGSESVPKSSNSYSNKSKKLSQDSGNDSISKTPKKSSENFDADGKLFFAKGTKDLRISSDNNTQFSDNQNSERKKSPESSAEIMTARTTTTSGDNSEKLIEIFKKGRLTKWSGSSRDGENTGRSKPSCKSHTIDAGNETSKTSLNGNSNHSQLAANNNNVQNENGEIFYDSGSNKENITQHCLQSEILGSTELKPCRHGSSKNPRAPEELPKASPKESWRENSKSKTFITHVNYSRGDFMNSNASQRSYSDHQFHPPSFVASHRTSTEFDQSADDEITSSAMSSNRNLTNYAVSSTSKNKVYRRLATGAEIVKFFYLSGQGKYDKSAVSQDSMSESSLNYSNVGLYDKLIQSETTKTEHLTALLKMRERALLDRTKNQIAWLEVQKARYKAKGLVNHIAAIKKKQRGILLKMDKERQEIKRLLLTTSTSSTTIVSSGPIISISNNYPTPHRHRKEIIITPSTLSSTPKLLRKHNSHSALEQKENIPQSSHILKGTYELESSKTLENLLRKREEDLRKRRQHVERLLQWHQRLDEEEAEVLHLEEQLLNCNNNNANGLQTGSKVESTEKLTGVGYEYSDPGPKKSLQTRRSSRERKMERRLIEIDKSLRDLTHISSIGSSTGTNSLAMGQNTDENTASAATIEMEYVRTTGNKLNKLWRRLTSQQFEKYDPTRRYKLCKADLEQLYEEAKLVVLREFAHDEERITAELLEKSASHRSSSSSPAGNLQEAQVSSGDKEPLIVPRLNLNFSSGQSEQDEESNTTTNTAAGANTQECIYSPSLAEENFKAHQQVLLSTSDTESASTKSQRLERNVQLFLALTKRIVEAHGNGSPELQRSLSDTQLADLTDVAISKKSSTSHKNAASASQTRQSSPVSISANKNSRAIHRHSKSSTIELSNIPNINSFTGTEVLENFSSVQQTKVEEIMTRSTIICSAVKVTPSAVSSQFESPHREAQIYNSIPKKSHLSRQLGTSQAEEISVQSNQLTSQTFSAEILSASSDDVSEPNISTDQSTTLNFESISIEKFLSPINNSGTCWSEDIKKKNNPIINNTTHNNASFDSKKFGRNYSNEEHIPNHSSIKNCTINVNRSDWIYDIDDETRMENMSPVFEDTVQIAQVEEEELDKQSETLLSASSQDKDDASSTSTTLTPGNYSPEECKELQTNQSLEREKAEILPSSPSLPSQISVVNQIATNNTHQYTAATATQLMPDIINELELRRHQLIIEHEHLRQYEHVAAVPYMYVREIPNKPPPPYVPPAHGSPMTAIFPSEDRIKEITYRRTHELYCELSKTDYNNEKGEHLPSVMDEQITNIYERITLDICREFLEQHSEILRDGDPINFHHQLAFFNPPNRLRCIQNAIYKEVRACLAMDKTQLKRTQVYSVYGQRAKQDHIGKIIIQEMYDEDDRWCNFYREEKEVLDLIVEEMIIKKTKLEAKNILMEEGRVFEKEVEENKHEVIEIDGVNYSKSQLQSCHINREQPSPTESSSIIVETAKGVDDVKEPSFTNDNGKLINHANLKDIKSLDSELDATQLCT</sequence>
<feature type="region of interest" description="Disordered" evidence="2">
    <location>
        <begin position="1849"/>
        <end position="1889"/>
    </location>
</feature>
<feature type="compositionally biased region" description="Low complexity" evidence="2">
    <location>
        <begin position="1002"/>
        <end position="1014"/>
    </location>
</feature>
<feature type="region of interest" description="Disordered" evidence="2">
    <location>
        <begin position="303"/>
        <end position="338"/>
    </location>
</feature>
<keyword evidence="4" id="KW-1185">Reference proteome</keyword>
<feature type="compositionally biased region" description="Polar residues" evidence="2">
    <location>
        <begin position="1"/>
        <end position="31"/>
    </location>
</feature>
<feature type="compositionally biased region" description="Basic and acidic residues" evidence="2">
    <location>
        <begin position="218"/>
        <end position="231"/>
    </location>
</feature>
<feature type="region of interest" description="Disordered" evidence="2">
    <location>
        <begin position="1192"/>
        <end position="1223"/>
    </location>
</feature>
<feature type="region of interest" description="Disordered" evidence="2">
    <location>
        <begin position="1"/>
        <end position="34"/>
    </location>
</feature>
<feature type="region of interest" description="Disordered" evidence="2">
    <location>
        <begin position="1056"/>
        <end position="1095"/>
    </location>
</feature>
<dbReference type="PANTHER" id="PTHR13958:SF3">
    <property type="entry name" value="CAP-GLY DOMAIN-CONTAINING PROTEIN-RELATED"/>
    <property type="match status" value="1"/>
</dbReference>
<dbReference type="GO" id="GO:0008017">
    <property type="term" value="F:microtubule binding"/>
    <property type="evidence" value="ECO:0007669"/>
    <property type="project" value="InterPro"/>
</dbReference>
<feature type="compositionally biased region" description="Basic and acidic residues" evidence="2">
    <location>
        <begin position="1204"/>
        <end position="1223"/>
    </location>
</feature>
<feature type="compositionally biased region" description="Basic and acidic residues" evidence="2">
    <location>
        <begin position="271"/>
        <end position="283"/>
    </location>
</feature>
<dbReference type="Proteomes" id="UP000092444">
    <property type="component" value="Unassembled WGS sequence"/>
</dbReference>
<feature type="compositionally biased region" description="Basic and acidic residues" evidence="2">
    <location>
        <begin position="304"/>
        <end position="338"/>
    </location>
</feature>
<feature type="region of interest" description="Disordered" evidence="2">
    <location>
        <begin position="1109"/>
        <end position="1171"/>
    </location>
</feature>